<dbReference type="Gene3D" id="3.40.50.720">
    <property type="entry name" value="NAD(P)-binding Rossmann-like Domain"/>
    <property type="match status" value="1"/>
</dbReference>
<organism evidence="2 3">
    <name type="scientific">Kibdelosporangium banguiense</name>
    <dbReference type="NCBI Taxonomy" id="1365924"/>
    <lineage>
        <taxon>Bacteria</taxon>
        <taxon>Bacillati</taxon>
        <taxon>Actinomycetota</taxon>
        <taxon>Actinomycetes</taxon>
        <taxon>Pseudonocardiales</taxon>
        <taxon>Pseudonocardiaceae</taxon>
        <taxon>Kibdelosporangium</taxon>
    </lineage>
</organism>
<keyword evidence="3" id="KW-1185">Reference proteome</keyword>
<accession>A0ABS4TAX8</accession>
<dbReference type="PANTHER" id="PTHR43162:SF1">
    <property type="entry name" value="PRESTALK A DIFFERENTIATION PROTEIN A"/>
    <property type="match status" value="1"/>
</dbReference>
<dbReference type="InterPro" id="IPR016040">
    <property type="entry name" value="NAD(P)-bd_dom"/>
</dbReference>
<reference evidence="2 3" key="1">
    <citation type="submission" date="2021-03" db="EMBL/GenBank/DDBJ databases">
        <title>Sequencing the genomes of 1000 actinobacteria strains.</title>
        <authorList>
            <person name="Klenk H.-P."/>
        </authorList>
    </citation>
    <scope>NUCLEOTIDE SEQUENCE [LARGE SCALE GENOMIC DNA]</scope>
    <source>
        <strain evidence="2 3">DSM 46670</strain>
    </source>
</reference>
<sequence length="283" mass="30311">MTILVTGATGNVGGSVLQQLLQTGAQIRATSRNPLTAGLPESVDVRAADLADPGSFKEALEGVEKVFLFPSPAGIEGFLEVAKAANVRHIVALSSLAAAYPGDNDSPVRMMHLTVEHAIEKSGIDWTFVQPGAFATNTLAWARSIRQDGVVRLPFPDSQSSPIHEYDIAEVAVAVLLNDGHTSAKYRLTGGESITQHRQVDLIGEAVGRSLRVEVQTRDEAYEDLLKQFGQFGSAKLVNSLLDMTEAAVDHPGDLETGVQDVLGREPRTFAEWAVDHKADFAG</sequence>
<protein>
    <submittedName>
        <fullName evidence="2">Uncharacterized protein YbjT (DUF2867 family)</fullName>
    </submittedName>
</protein>
<dbReference type="Proteomes" id="UP001519332">
    <property type="component" value="Unassembled WGS sequence"/>
</dbReference>
<dbReference type="InterPro" id="IPR051604">
    <property type="entry name" value="Ergot_Alk_Oxidoreductase"/>
</dbReference>
<feature type="domain" description="NAD(P)-binding" evidence="1">
    <location>
        <begin position="7"/>
        <end position="178"/>
    </location>
</feature>
<dbReference type="EMBL" id="JAGINW010000001">
    <property type="protein sequence ID" value="MBP2320996.1"/>
    <property type="molecule type" value="Genomic_DNA"/>
</dbReference>
<dbReference type="Pfam" id="PF13460">
    <property type="entry name" value="NAD_binding_10"/>
    <property type="match status" value="1"/>
</dbReference>
<dbReference type="SUPFAM" id="SSF51735">
    <property type="entry name" value="NAD(P)-binding Rossmann-fold domains"/>
    <property type="match status" value="1"/>
</dbReference>
<gene>
    <name evidence="2" type="ORF">JOF56_001381</name>
</gene>
<dbReference type="InterPro" id="IPR036291">
    <property type="entry name" value="NAD(P)-bd_dom_sf"/>
</dbReference>
<comment type="caution">
    <text evidence="2">The sequence shown here is derived from an EMBL/GenBank/DDBJ whole genome shotgun (WGS) entry which is preliminary data.</text>
</comment>
<name>A0ABS4TAX8_9PSEU</name>
<evidence type="ECO:0000313" key="3">
    <source>
        <dbReference type="Proteomes" id="UP001519332"/>
    </source>
</evidence>
<dbReference type="PANTHER" id="PTHR43162">
    <property type="match status" value="1"/>
</dbReference>
<proteinExistence type="predicted"/>
<dbReference type="RefSeq" id="WP_209635582.1">
    <property type="nucleotide sequence ID" value="NZ_JAGINW010000001.1"/>
</dbReference>
<evidence type="ECO:0000259" key="1">
    <source>
        <dbReference type="Pfam" id="PF13460"/>
    </source>
</evidence>
<evidence type="ECO:0000313" key="2">
    <source>
        <dbReference type="EMBL" id="MBP2320996.1"/>
    </source>
</evidence>